<evidence type="ECO:0008006" key="3">
    <source>
        <dbReference type="Google" id="ProtNLM"/>
    </source>
</evidence>
<sequence length="267" mass="31996">MTTLNPTIPVDSEYLKTISIFELIPQEVLKWINNLSWEERRYVLSLCHLICTVPLEKQAEFLDNYTADSLVLKLLQEQAPKDWVTRSFKKLHINQKLTNTVLKGYIKQYYVHSAQDLRTKPDRDIEYLESVLHLINDPEERNNLFHYILGSEIIKMLFQMSWLQHERFYRLQKNQEYFINHYIKPIQHTHRLNGLVVPKDETLFFAKRDYFIKKPDIRNKQLTELLMFTFTTAQVSNLGFFISHNLDFVMFDYDSIFNSEPECIFLC</sequence>
<dbReference type="AlphaFoldDB" id="B4VM72"/>
<accession>B4VM72</accession>
<keyword evidence="2" id="KW-1185">Reference proteome</keyword>
<name>B4VM72_9CYAN</name>
<dbReference type="OrthoDB" id="447636at2"/>
<dbReference type="eggNOG" id="ENOG502Z9BB">
    <property type="taxonomic scope" value="Bacteria"/>
</dbReference>
<dbReference type="EMBL" id="DS989845">
    <property type="protein sequence ID" value="EDX76906.1"/>
    <property type="molecule type" value="Genomic_DNA"/>
</dbReference>
<dbReference type="STRING" id="118168.MC7420_1909"/>
<gene>
    <name evidence="1" type="ORF">MC7420_1909</name>
</gene>
<dbReference type="RefSeq" id="WP_006099863.1">
    <property type="nucleotide sequence ID" value="NZ_DS989845.1"/>
</dbReference>
<reference evidence="1 2" key="1">
    <citation type="submission" date="2008-07" db="EMBL/GenBank/DDBJ databases">
        <authorList>
            <person name="Tandeau de Marsac N."/>
            <person name="Ferriera S."/>
            <person name="Johnson J."/>
            <person name="Kravitz S."/>
            <person name="Beeson K."/>
            <person name="Sutton G."/>
            <person name="Rogers Y.-H."/>
            <person name="Friedman R."/>
            <person name="Frazier M."/>
            <person name="Venter J.C."/>
        </authorList>
    </citation>
    <scope>NUCLEOTIDE SEQUENCE [LARGE SCALE GENOMIC DNA]</scope>
    <source>
        <strain evidence="1 2">PCC 7420</strain>
    </source>
</reference>
<dbReference type="Proteomes" id="UP000003835">
    <property type="component" value="Unassembled WGS sequence"/>
</dbReference>
<protein>
    <recommendedName>
        <fullName evidence="3">Cobyrinic acid a,c-diamide synthase</fullName>
    </recommendedName>
</protein>
<proteinExistence type="predicted"/>
<evidence type="ECO:0000313" key="2">
    <source>
        <dbReference type="Proteomes" id="UP000003835"/>
    </source>
</evidence>
<organism evidence="1 2">
    <name type="scientific">Coleofasciculus chthonoplastes PCC 7420</name>
    <dbReference type="NCBI Taxonomy" id="118168"/>
    <lineage>
        <taxon>Bacteria</taxon>
        <taxon>Bacillati</taxon>
        <taxon>Cyanobacteriota</taxon>
        <taxon>Cyanophyceae</taxon>
        <taxon>Coleofasciculales</taxon>
        <taxon>Coleofasciculaceae</taxon>
        <taxon>Coleofasciculus</taxon>
    </lineage>
</organism>
<dbReference type="HOGENOM" id="CLU_1015091_0_0_3"/>
<evidence type="ECO:0000313" key="1">
    <source>
        <dbReference type="EMBL" id="EDX76906.1"/>
    </source>
</evidence>